<evidence type="ECO:0000256" key="1">
    <source>
        <dbReference type="SAM" id="MobiDB-lite"/>
    </source>
</evidence>
<evidence type="ECO:0000313" key="3">
    <source>
        <dbReference type="Proteomes" id="UP001476247"/>
    </source>
</evidence>
<feature type="compositionally biased region" description="Basic and acidic residues" evidence="1">
    <location>
        <begin position="431"/>
        <end position="469"/>
    </location>
</feature>
<name>A0ABP9Y2S0_9FUNG</name>
<evidence type="ECO:0000313" key="2">
    <source>
        <dbReference type="EMBL" id="GAA5801287.1"/>
    </source>
</evidence>
<feature type="compositionally biased region" description="Basic and acidic residues" evidence="1">
    <location>
        <begin position="305"/>
        <end position="317"/>
    </location>
</feature>
<organism evidence="2 3">
    <name type="scientific">Helicostylum pulchrum</name>
    <dbReference type="NCBI Taxonomy" id="562976"/>
    <lineage>
        <taxon>Eukaryota</taxon>
        <taxon>Fungi</taxon>
        <taxon>Fungi incertae sedis</taxon>
        <taxon>Mucoromycota</taxon>
        <taxon>Mucoromycotina</taxon>
        <taxon>Mucoromycetes</taxon>
        <taxon>Mucorales</taxon>
        <taxon>Mucorineae</taxon>
        <taxon>Mucoraceae</taxon>
        <taxon>Helicostylum</taxon>
    </lineage>
</organism>
<proteinExistence type="predicted"/>
<dbReference type="EMBL" id="BAABUJ010000018">
    <property type="protein sequence ID" value="GAA5801287.1"/>
    <property type="molecule type" value="Genomic_DNA"/>
</dbReference>
<feature type="compositionally biased region" description="Polar residues" evidence="1">
    <location>
        <begin position="379"/>
        <end position="401"/>
    </location>
</feature>
<feature type="region of interest" description="Disordered" evidence="1">
    <location>
        <begin position="304"/>
        <end position="469"/>
    </location>
</feature>
<feature type="compositionally biased region" description="Low complexity" evidence="1">
    <location>
        <begin position="7"/>
        <end position="19"/>
    </location>
</feature>
<accession>A0ABP9Y2S0</accession>
<keyword evidence="3" id="KW-1185">Reference proteome</keyword>
<comment type="caution">
    <text evidence="2">The sequence shown here is derived from an EMBL/GenBank/DDBJ whole genome shotgun (WGS) entry which is preliminary data.</text>
</comment>
<feature type="compositionally biased region" description="Polar residues" evidence="1">
    <location>
        <begin position="344"/>
        <end position="370"/>
    </location>
</feature>
<dbReference type="Proteomes" id="UP001476247">
    <property type="component" value="Unassembled WGS sequence"/>
</dbReference>
<reference evidence="2 3" key="1">
    <citation type="submission" date="2024-04" db="EMBL/GenBank/DDBJ databases">
        <title>genome sequences of Mucor flavus KT1a and Helicostylum pulchrum KT1b strains isolation_sourced from the surface of a dry-aged beef.</title>
        <authorList>
            <person name="Toyotome T."/>
            <person name="Hosono M."/>
            <person name="Torimaru M."/>
            <person name="Fukuda K."/>
            <person name="Mikami N."/>
        </authorList>
    </citation>
    <scope>NUCLEOTIDE SEQUENCE [LARGE SCALE GENOMIC DNA]</scope>
    <source>
        <strain evidence="2 3">KT1b</strain>
    </source>
</reference>
<feature type="region of interest" description="Disordered" evidence="1">
    <location>
        <begin position="261"/>
        <end position="282"/>
    </location>
</feature>
<protein>
    <submittedName>
        <fullName evidence="2">Uncharacterized protein</fullName>
    </submittedName>
</protein>
<sequence>MNNQYINQNTDVNNQQTDLNNRRTEMDQRANIDSRDSMMRAQNNGMGAKHTLMDNHPVDMAGQSKHMSNPHTNTDRPFTHMPGQQPMHNQGARMKDQVTNLGDQHHQTIGMDGQHHNLSNQPVGMKNDRHDMLNQPTGMNQHTGMDQPTGMDQRSHQGLMDNQQTNPLGQHDMANIQQTNPLGQHDMANIQQHTNPTNHHDMMNTQHYNPNNHHDITNTQHYNPIKSQGTMNTQGSNLQNDTMNVQPNNPSNHHDIMNTSHTSHVPARDDSSTISGTNRPTGMDHLDHGMNADKINQTNIGHGINTDKHNELNRDMNTDNNNNQHMMADSKTGIHPTTVKDASRSTNLTQTSNPVPGHGDNNTSISAKNHLNSRDGLSAISSTPSEYGSSDDNTSPRTSNAKRAPLTADKNAFIQSNDTKKHWQNNMSPADRSKELAKEMDSIIKDRRRSSDDQDKSLKIGEKKEFKLD</sequence>
<feature type="region of interest" description="Disordered" evidence="1">
    <location>
        <begin position="1"/>
        <end position="28"/>
    </location>
</feature>
<gene>
    <name evidence="2" type="ORF">HPULCUR_006733</name>
</gene>